<dbReference type="NCBIfam" id="TIGR00638">
    <property type="entry name" value="Mop"/>
    <property type="match status" value="1"/>
</dbReference>
<dbReference type="Pfam" id="PF03459">
    <property type="entry name" value="TOBE"/>
    <property type="match status" value="1"/>
</dbReference>
<proteinExistence type="predicted"/>
<dbReference type="GO" id="GO:0015689">
    <property type="term" value="P:molybdate ion transport"/>
    <property type="evidence" value="ECO:0007669"/>
    <property type="project" value="InterPro"/>
</dbReference>
<dbReference type="InterPro" id="IPR004606">
    <property type="entry name" value="Mop_domain"/>
</dbReference>
<accession>A0A2K8SGZ7</accession>
<evidence type="ECO:0000313" key="5">
    <source>
        <dbReference type="Proteomes" id="UP000232003"/>
    </source>
</evidence>
<dbReference type="InterPro" id="IPR008995">
    <property type="entry name" value="Mo/tungstate-bd_C_term_dom"/>
</dbReference>
<dbReference type="Gene3D" id="2.40.50.100">
    <property type="match status" value="1"/>
</dbReference>
<evidence type="ECO:0000313" key="4">
    <source>
        <dbReference type="EMBL" id="AUB34533.1"/>
    </source>
</evidence>
<evidence type="ECO:0000259" key="3">
    <source>
        <dbReference type="PROSITE" id="PS51866"/>
    </source>
</evidence>
<protein>
    <submittedName>
        <fullName evidence="4">Molybdopterin-binding protein</fullName>
    </submittedName>
</protein>
<keyword evidence="5" id="KW-1185">Reference proteome</keyword>
<dbReference type="InterPro" id="IPR005116">
    <property type="entry name" value="Transp-assoc_OB_typ1"/>
</dbReference>
<evidence type="ECO:0000256" key="2">
    <source>
        <dbReference type="PROSITE-ProRule" id="PRU01213"/>
    </source>
</evidence>
<dbReference type="Proteomes" id="UP000232003">
    <property type="component" value="Chromosome"/>
</dbReference>
<reference evidence="4 5" key="1">
    <citation type="submission" date="2017-11" db="EMBL/GenBank/DDBJ databases">
        <title>Complete genome of a free-living desiccation-tolerant cyanobacterium and its photosynthetic adaptation to extreme terrestrial habitat.</title>
        <authorList>
            <person name="Shang J."/>
        </authorList>
    </citation>
    <scope>NUCLEOTIDE SEQUENCE [LARGE SCALE GENOMIC DNA]</scope>
    <source>
        <strain evidence="4 5">CCNUN1</strain>
    </source>
</reference>
<feature type="domain" description="Mop" evidence="3">
    <location>
        <begin position="137"/>
        <end position="203"/>
    </location>
</feature>
<name>A0A2K8SGZ7_9NOSO</name>
<dbReference type="AlphaFoldDB" id="A0A2K8SGZ7"/>
<sequence length="204" mass="23616">MYLQKINIYVVKYMALVDDFSIKMKKILPEKIFLLKQHIEFILGRIIPSITKIDNIMPRKEQGWVTFQTSEDERKILEEFCEQSQRTKTEILRELVRSLNQHSSAPISPPIHQEKQEDIYYTQKPDIESSIQKKSLKVSSRNILKGVVKRVVYGAVNSEVTLEIIHKVELTSIITRASAEELELSEGKEAYAVIKSNDIVIARE</sequence>
<gene>
    <name evidence="4" type="ORF">COO91_00358</name>
</gene>
<keyword evidence="1 2" id="KW-0500">Molybdenum</keyword>
<dbReference type="EMBL" id="CP024785">
    <property type="protein sequence ID" value="AUB34533.1"/>
    <property type="molecule type" value="Genomic_DNA"/>
</dbReference>
<dbReference type="PROSITE" id="PS51866">
    <property type="entry name" value="MOP"/>
    <property type="match status" value="1"/>
</dbReference>
<dbReference type="SUPFAM" id="SSF50331">
    <property type="entry name" value="MOP-like"/>
    <property type="match status" value="1"/>
</dbReference>
<evidence type="ECO:0000256" key="1">
    <source>
        <dbReference type="ARBA" id="ARBA00022505"/>
    </source>
</evidence>
<organism evidence="4 5">
    <name type="scientific">Nostoc flagelliforme CCNUN1</name>
    <dbReference type="NCBI Taxonomy" id="2038116"/>
    <lineage>
        <taxon>Bacteria</taxon>
        <taxon>Bacillati</taxon>
        <taxon>Cyanobacteriota</taxon>
        <taxon>Cyanophyceae</taxon>
        <taxon>Nostocales</taxon>
        <taxon>Nostocaceae</taxon>
        <taxon>Nostoc</taxon>
    </lineage>
</organism>
<dbReference type="KEGG" id="nfl:COO91_00358"/>